<evidence type="ECO:0000259" key="4">
    <source>
        <dbReference type="PROSITE" id="PS51323"/>
    </source>
</evidence>
<dbReference type="PROSITE" id="PS00222">
    <property type="entry name" value="IGFBP_N_1"/>
    <property type="match status" value="1"/>
</dbReference>
<feature type="domain" description="VWFC" evidence="3">
    <location>
        <begin position="241"/>
        <end position="307"/>
    </location>
</feature>
<dbReference type="PROSITE" id="PS51323">
    <property type="entry name" value="IGFBP_N_2"/>
    <property type="match status" value="1"/>
</dbReference>
<accession>A0ABN9KXL0</accession>
<evidence type="ECO:0008006" key="7">
    <source>
        <dbReference type="Google" id="ProtNLM"/>
    </source>
</evidence>
<name>A0ABN9KXL0_9NEOB</name>
<dbReference type="InterPro" id="IPR050941">
    <property type="entry name" value="CCN"/>
</dbReference>
<dbReference type="EMBL" id="CAUEEQ010003337">
    <property type="protein sequence ID" value="CAJ0925045.1"/>
    <property type="molecule type" value="Genomic_DNA"/>
</dbReference>
<proteinExistence type="predicted"/>
<keyword evidence="2" id="KW-1015">Disulfide bond</keyword>
<dbReference type="PROSITE" id="PS01208">
    <property type="entry name" value="VWFC_1"/>
    <property type="match status" value="1"/>
</dbReference>
<evidence type="ECO:0000259" key="3">
    <source>
        <dbReference type="PROSITE" id="PS50184"/>
    </source>
</evidence>
<comment type="caution">
    <text evidence="5">The sequence shown here is derived from an EMBL/GenBank/DDBJ whole genome shotgun (WGS) entry which is preliminary data.</text>
</comment>
<dbReference type="Pfam" id="PF00219">
    <property type="entry name" value="IGFBP"/>
    <property type="match status" value="1"/>
</dbReference>
<dbReference type="InterPro" id="IPR009030">
    <property type="entry name" value="Growth_fac_rcpt_cys_sf"/>
</dbReference>
<dbReference type="Proteomes" id="UP001176940">
    <property type="component" value="Unassembled WGS sequence"/>
</dbReference>
<gene>
    <name evidence="5" type="ORF">RIMI_LOCUS2406649</name>
</gene>
<evidence type="ECO:0000256" key="1">
    <source>
        <dbReference type="ARBA" id="ARBA00022729"/>
    </source>
</evidence>
<dbReference type="PROSITE" id="PS50184">
    <property type="entry name" value="VWFC_2"/>
    <property type="match status" value="1"/>
</dbReference>
<dbReference type="Gene3D" id="2.10.70.10">
    <property type="entry name" value="Complement Module, domain 1"/>
    <property type="match status" value="1"/>
</dbReference>
<dbReference type="PANTHER" id="PTHR11348">
    <property type="entry name" value="CONNECTIVE TISSUE GROWTH FACTOR-RELATED"/>
    <property type="match status" value="1"/>
</dbReference>
<dbReference type="SUPFAM" id="SSF57184">
    <property type="entry name" value="Growth factor receptor domain"/>
    <property type="match status" value="1"/>
</dbReference>
<feature type="domain" description="IGFBP N-terminal" evidence="4">
    <location>
        <begin position="162"/>
        <end position="238"/>
    </location>
</feature>
<evidence type="ECO:0000256" key="2">
    <source>
        <dbReference type="ARBA" id="ARBA00023157"/>
    </source>
</evidence>
<keyword evidence="1" id="KW-0732">Signal</keyword>
<organism evidence="5 6">
    <name type="scientific">Ranitomeya imitator</name>
    <name type="common">mimic poison frog</name>
    <dbReference type="NCBI Taxonomy" id="111125"/>
    <lineage>
        <taxon>Eukaryota</taxon>
        <taxon>Metazoa</taxon>
        <taxon>Chordata</taxon>
        <taxon>Craniata</taxon>
        <taxon>Vertebrata</taxon>
        <taxon>Euteleostomi</taxon>
        <taxon>Amphibia</taxon>
        <taxon>Batrachia</taxon>
        <taxon>Anura</taxon>
        <taxon>Neobatrachia</taxon>
        <taxon>Hyloidea</taxon>
        <taxon>Dendrobatidae</taxon>
        <taxon>Dendrobatinae</taxon>
        <taxon>Ranitomeya</taxon>
    </lineage>
</organism>
<dbReference type="InterPro" id="IPR017891">
    <property type="entry name" value="Insulin_GF-bd_Cys-rich_CS"/>
</dbReference>
<dbReference type="InterPro" id="IPR000867">
    <property type="entry name" value="IGFBP-like"/>
</dbReference>
<keyword evidence="6" id="KW-1185">Reference proteome</keyword>
<dbReference type="Pfam" id="PF00093">
    <property type="entry name" value="VWC"/>
    <property type="match status" value="1"/>
</dbReference>
<dbReference type="PANTHER" id="PTHR11348:SF22">
    <property type="entry name" value="CCN FAMILY MEMBER 5"/>
    <property type="match status" value="1"/>
</dbReference>
<dbReference type="InterPro" id="IPR001007">
    <property type="entry name" value="VWF_dom"/>
</dbReference>
<protein>
    <recommendedName>
        <fullName evidence="7">WNT1-inducible-signaling pathway protein 2</fullName>
    </recommendedName>
</protein>
<sequence>MFTLVTRGLRDRWSLESCLCDSSPATKQRCCSDRHRCRYRCSVTKGIVAFAVKQDESRRPDDQIKFRTFSDDQRCHSGILIAAACQTQRDPYPGRCNVTDRCHSRCAGLSTQQIQPAGMIPGCRGTLVLLACTLSQSVFTTNDKHDFESWLPADIMRSHDIKIIICSHICRLPCSCPWIPAQCPPGSSLIVDGCGCCKICARRIGEPCDQINLCDQRQELTCDYSTSIDGRGGTCNYNQDDSCKVDGKVYEDGETFQPSCKVQCTCVDGGVTCIPLCSEDIRLPSPTCPFPIRVNVPGKCCHEWICNGPQQPKLLNSVELGN</sequence>
<evidence type="ECO:0000313" key="5">
    <source>
        <dbReference type="EMBL" id="CAJ0925045.1"/>
    </source>
</evidence>
<reference evidence="5" key="1">
    <citation type="submission" date="2023-07" db="EMBL/GenBank/DDBJ databases">
        <authorList>
            <person name="Stuckert A."/>
        </authorList>
    </citation>
    <scope>NUCLEOTIDE SEQUENCE</scope>
</reference>
<dbReference type="SUPFAM" id="SSF57603">
    <property type="entry name" value="FnI-like domain"/>
    <property type="match status" value="1"/>
</dbReference>
<dbReference type="SMART" id="SM00121">
    <property type="entry name" value="IB"/>
    <property type="match status" value="1"/>
</dbReference>
<evidence type="ECO:0000313" key="6">
    <source>
        <dbReference type="Proteomes" id="UP001176940"/>
    </source>
</evidence>
<dbReference type="SMART" id="SM00214">
    <property type="entry name" value="VWC"/>
    <property type="match status" value="1"/>
</dbReference>